<dbReference type="PROSITE" id="PS00018">
    <property type="entry name" value="EF_HAND_1"/>
    <property type="match status" value="1"/>
</dbReference>
<keyword evidence="5" id="KW-0136">Cellulose degradation</keyword>
<evidence type="ECO:0000256" key="1">
    <source>
        <dbReference type="ARBA" id="ARBA00000966"/>
    </source>
</evidence>
<keyword evidence="9" id="KW-0812">Transmembrane</keyword>
<reference evidence="11 12" key="1">
    <citation type="journal article" date="2013" name="Genome Announc.">
        <title>Draft Genome Sequence of the Cellulolytic, Mesophilic, Anaerobic Bacterium Clostridium termitidis Strain CT1112 (DSM 5398).</title>
        <authorList>
            <person name="Lal S."/>
            <person name="Ramachandran U."/>
            <person name="Zhang X."/>
            <person name="Munir R."/>
            <person name="Sparling R."/>
            <person name="Levin D.B."/>
        </authorList>
    </citation>
    <scope>NUCLEOTIDE SEQUENCE [LARGE SCALE GENOMIC DNA]</scope>
    <source>
        <strain evidence="11 12">CT1112</strain>
    </source>
</reference>
<dbReference type="GO" id="GO:0030245">
    <property type="term" value="P:cellulose catabolic process"/>
    <property type="evidence" value="ECO:0007669"/>
    <property type="project" value="UniProtKB-KW"/>
</dbReference>
<evidence type="ECO:0000313" key="11">
    <source>
        <dbReference type="EMBL" id="EMS69704.1"/>
    </source>
</evidence>
<dbReference type="Proteomes" id="UP000014155">
    <property type="component" value="Unassembled WGS sequence"/>
</dbReference>
<evidence type="ECO:0000256" key="3">
    <source>
        <dbReference type="ARBA" id="ARBA00022729"/>
    </source>
</evidence>
<comment type="caution">
    <text evidence="11">The sequence shown here is derived from an EMBL/GenBank/DDBJ whole genome shotgun (WGS) entry which is preliminary data.</text>
</comment>
<dbReference type="InterPro" id="IPR036439">
    <property type="entry name" value="Dockerin_dom_sf"/>
</dbReference>
<protein>
    <recommendedName>
        <fullName evidence="2">cellulase</fullName>
        <ecNumber evidence="2">3.2.1.4</ecNumber>
    </recommendedName>
</protein>
<dbReference type="GO" id="GO:0008810">
    <property type="term" value="F:cellulase activity"/>
    <property type="evidence" value="ECO:0007669"/>
    <property type="project" value="UniProtKB-EC"/>
</dbReference>
<keyword evidence="8" id="KW-0624">Polysaccharide degradation</keyword>
<evidence type="ECO:0000256" key="4">
    <source>
        <dbReference type="ARBA" id="ARBA00022801"/>
    </source>
</evidence>
<dbReference type="CDD" id="cd14256">
    <property type="entry name" value="Dockerin_I"/>
    <property type="match status" value="1"/>
</dbReference>
<keyword evidence="9" id="KW-0472">Membrane</keyword>
<evidence type="ECO:0000256" key="9">
    <source>
        <dbReference type="SAM" id="Phobius"/>
    </source>
</evidence>
<dbReference type="InterPro" id="IPR007160">
    <property type="entry name" value="DUF362"/>
</dbReference>
<comment type="catalytic activity">
    <reaction evidence="1">
        <text>Endohydrolysis of (1-&gt;4)-beta-D-glucosidic linkages in cellulose, lichenin and cereal beta-D-glucans.</text>
        <dbReference type="EC" id="3.2.1.4"/>
    </reaction>
</comment>
<feature type="domain" description="Dockerin" evidence="10">
    <location>
        <begin position="525"/>
        <end position="593"/>
    </location>
</feature>
<dbReference type="Pfam" id="PF04015">
    <property type="entry name" value="DUF362"/>
    <property type="match status" value="1"/>
</dbReference>
<name>S0FKI1_RUMCE</name>
<dbReference type="InterPro" id="IPR018247">
    <property type="entry name" value="EF_Hand_1_Ca_BS"/>
</dbReference>
<dbReference type="PATRIC" id="fig|1195236.3.peg.5074"/>
<feature type="transmembrane region" description="Helical" evidence="9">
    <location>
        <begin position="27"/>
        <end position="49"/>
    </location>
</feature>
<evidence type="ECO:0000259" key="10">
    <source>
        <dbReference type="PROSITE" id="PS51766"/>
    </source>
</evidence>
<evidence type="ECO:0000256" key="7">
    <source>
        <dbReference type="ARBA" id="ARBA00023295"/>
    </source>
</evidence>
<accession>S0FKI1</accession>
<dbReference type="RefSeq" id="WP_004630017.1">
    <property type="nucleotide sequence ID" value="NZ_AORV01000065.1"/>
</dbReference>
<dbReference type="EC" id="3.2.1.4" evidence="2"/>
<evidence type="ECO:0000256" key="8">
    <source>
        <dbReference type="ARBA" id="ARBA00023326"/>
    </source>
</evidence>
<keyword evidence="4" id="KW-0378">Hydrolase</keyword>
<feature type="transmembrane region" description="Helical" evidence="9">
    <location>
        <begin position="61"/>
        <end position="83"/>
    </location>
</feature>
<dbReference type="eggNOG" id="COG2006">
    <property type="taxonomic scope" value="Bacteria"/>
</dbReference>
<dbReference type="SUPFAM" id="SSF63446">
    <property type="entry name" value="Type I dockerin domain"/>
    <property type="match status" value="1"/>
</dbReference>
<dbReference type="PROSITE" id="PS51766">
    <property type="entry name" value="DOCKERIN"/>
    <property type="match status" value="1"/>
</dbReference>
<evidence type="ECO:0000256" key="5">
    <source>
        <dbReference type="ARBA" id="ARBA00023001"/>
    </source>
</evidence>
<proteinExistence type="predicted"/>
<evidence type="ECO:0000256" key="2">
    <source>
        <dbReference type="ARBA" id="ARBA00012601"/>
    </source>
</evidence>
<keyword evidence="9" id="KW-1133">Transmembrane helix</keyword>
<dbReference type="Pfam" id="PF00404">
    <property type="entry name" value="Dockerin_1"/>
    <property type="match status" value="1"/>
</dbReference>
<evidence type="ECO:0000256" key="6">
    <source>
        <dbReference type="ARBA" id="ARBA00023277"/>
    </source>
</evidence>
<keyword evidence="12" id="KW-1185">Reference proteome</keyword>
<sequence length="596" mass="65314">MEKLKKYIFRTCPKSGKITGFNFKSRLLWLFFPAIGLFALIWFLIRVIPKPSRASYPCQQIAAPIAASFVLWIAGGFGSALLLKKAGKKIRQSRFVSAGALIALGLAVIITWSFQMFPLNSSAYTFKDGPNQPMGQGRGVFPGRVSWVHDPNSTSFNFSGNWWEDAYNNQSAINTMVSCAIKNVSGKTDDSAAWDEIFKNFNQRTGKGNVGYQPNEKIAIKINQNNTTGHSNTNQINASPQLVLSLLKSLIDSAGVSQSSITVFDCSRFITDNIYNKCHALYPNVIFVDNIGGDGRVKSTYVNNTIPFSINNGNQQTGICSSAVNANYIINMALLKGHAGQGVTLCGKNFFGATSINSNFMLNSHNNFDSPRDGNPKFMTFTDFLGHKDLGEKTVLYMIDALYGNDVVAGAPHVKWQMAPFNNDWPSSLFVSQDGVAIDSVGIDFLKTEFTNLADMNYCDTYLHEAAKADKPDSGTVYDPERDGVRCKSLGTHEHWNNATDKKYSRNLGRDTGIELVYTDPAQTPAILYGDVNEDTRVDALDLALLKSYLLNLASLSENGLKAADVNQDNSVDATDLVLLKAYLAGTVKTLPAKGL</sequence>
<dbReference type="AlphaFoldDB" id="S0FKI1"/>
<dbReference type="InterPro" id="IPR016134">
    <property type="entry name" value="Dockerin_dom"/>
</dbReference>
<dbReference type="InterPro" id="IPR002105">
    <property type="entry name" value="Dockerin_1_rpt"/>
</dbReference>
<keyword evidence="3" id="KW-0732">Signal</keyword>
<dbReference type="Gene3D" id="1.10.1330.10">
    <property type="entry name" value="Dockerin domain"/>
    <property type="match status" value="1"/>
</dbReference>
<evidence type="ECO:0000313" key="12">
    <source>
        <dbReference type="Proteomes" id="UP000014155"/>
    </source>
</evidence>
<keyword evidence="7" id="KW-0326">Glycosidase</keyword>
<feature type="transmembrane region" description="Helical" evidence="9">
    <location>
        <begin position="95"/>
        <end position="114"/>
    </location>
</feature>
<gene>
    <name evidence="11" type="ORF">CTER_4883</name>
</gene>
<keyword evidence="6" id="KW-0119">Carbohydrate metabolism</keyword>
<dbReference type="EMBL" id="AORV01000065">
    <property type="protein sequence ID" value="EMS69704.1"/>
    <property type="molecule type" value="Genomic_DNA"/>
</dbReference>
<organism evidence="11 12">
    <name type="scientific">Ruminiclostridium cellobioparum subsp. termitidis CT1112</name>
    <dbReference type="NCBI Taxonomy" id="1195236"/>
    <lineage>
        <taxon>Bacteria</taxon>
        <taxon>Bacillati</taxon>
        <taxon>Bacillota</taxon>
        <taxon>Clostridia</taxon>
        <taxon>Eubacteriales</taxon>
        <taxon>Oscillospiraceae</taxon>
        <taxon>Ruminiclostridium</taxon>
    </lineage>
</organism>